<dbReference type="Proteomes" id="UP000251842">
    <property type="component" value="Chromosome"/>
</dbReference>
<gene>
    <name evidence="3" type="ORF">DCD74_06765</name>
</gene>
<accession>A0A344J5W9</accession>
<evidence type="ECO:0000259" key="2">
    <source>
        <dbReference type="PROSITE" id="PS50106"/>
    </source>
</evidence>
<sequence>MSMRLRSLFLLICLALLPAVSMAAVCDIALKPSYRGFPLNPLVDKVVVSKVTPKAGADCPVRAGDEILQVNSQRVPGERALKVLSYWRSLKKGVPRTYRLRRNGQFLTLTI</sequence>
<proteinExistence type="predicted"/>
<dbReference type="SUPFAM" id="SSF50156">
    <property type="entry name" value="PDZ domain-like"/>
    <property type="match status" value="1"/>
</dbReference>
<evidence type="ECO:0000313" key="4">
    <source>
        <dbReference type="Proteomes" id="UP000251842"/>
    </source>
</evidence>
<dbReference type="PROSITE" id="PS50106">
    <property type="entry name" value="PDZ"/>
    <property type="match status" value="1"/>
</dbReference>
<dbReference type="AlphaFoldDB" id="A0A344J5W9"/>
<reference evidence="4" key="1">
    <citation type="submission" date="2018-05" db="EMBL/GenBank/DDBJ databases">
        <title>Luteimonas pekinense sp. nov., isolated from human Meibomian gland secretions, Beijing, China.</title>
        <authorList>
            <person name="Wen T."/>
            <person name="Bai H."/>
            <person name="Lv H."/>
        </authorList>
    </citation>
    <scope>NUCLEOTIDE SEQUENCE [LARGE SCALE GENOMIC DNA]</scope>
    <source>
        <strain evidence="4">83-4</strain>
    </source>
</reference>
<keyword evidence="1" id="KW-0732">Signal</keyword>
<evidence type="ECO:0000313" key="3">
    <source>
        <dbReference type="EMBL" id="AXA84429.1"/>
    </source>
</evidence>
<dbReference type="EMBL" id="CP029556">
    <property type="protein sequence ID" value="AXA84429.1"/>
    <property type="molecule type" value="Genomic_DNA"/>
</dbReference>
<dbReference type="InterPro" id="IPR036034">
    <property type="entry name" value="PDZ_sf"/>
</dbReference>
<feature type="chain" id="PRO_5016599619" description="PDZ domain-containing protein" evidence="1">
    <location>
        <begin position="24"/>
        <end position="111"/>
    </location>
</feature>
<keyword evidence="4" id="KW-1185">Reference proteome</keyword>
<evidence type="ECO:0000256" key="1">
    <source>
        <dbReference type="SAM" id="SignalP"/>
    </source>
</evidence>
<dbReference type="InterPro" id="IPR001478">
    <property type="entry name" value="PDZ"/>
</dbReference>
<feature type="signal peptide" evidence="1">
    <location>
        <begin position="1"/>
        <end position="23"/>
    </location>
</feature>
<feature type="domain" description="PDZ" evidence="2">
    <location>
        <begin position="36"/>
        <end position="84"/>
    </location>
</feature>
<organism evidence="3 4">
    <name type="scientific">Solilutibacter oculi</name>
    <dbReference type="NCBI Taxonomy" id="2698682"/>
    <lineage>
        <taxon>Bacteria</taxon>
        <taxon>Pseudomonadati</taxon>
        <taxon>Pseudomonadota</taxon>
        <taxon>Gammaproteobacteria</taxon>
        <taxon>Lysobacterales</taxon>
        <taxon>Lysobacteraceae</taxon>
        <taxon>Solilutibacter</taxon>
    </lineage>
</organism>
<protein>
    <recommendedName>
        <fullName evidence="2">PDZ domain-containing protein</fullName>
    </recommendedName>
</protein>
<name>A0A344J5W9_9GAMM</name>
<dbReference type="Gene3D" id="2.30.42.10">
    <property type="match status" value="1"/>
</dbReference>
<dbReference type="KEGG" id="lue:DCD74_06765"/>